<evidence type="ECO:0000313" key="2">
    <source>
        <dbReference type="Proteomes" id="UP000237000"/>
    </source>
</evidence>
<comment type="caution">
    <text evidence="1">The sequence shown here is derived from an EMBL/GenBank/DDBJ whole genome shotgun (WGS) entry which is preliminary data.</text>
</comment>
<evidence type="ECO:0000313" key="1">
    <source>
        <dbReference type="EMBL" id="POO03215.1"/>
    </source>
</evidence>
<reference evidence="2" key="1">
    <citation type="submission" date="2016-06" db="EMBL/GenBank/DDBJ databases">
        <title>Parallel loss of symbiosis genes in relatives of nitrogen-fixing non-legume Parasponia.</title>
        <authorList>
            <person name="Van Velzen R."/>
            <person name="Holmer R."/>
            <person name="Bu F."/>
            <person name="Rutten L."/>
            <person name="Van Zeijl A."/>
            <person name="Liu W."/>
            <person name="Santuari L."/>
            <person name="Cao Q."/>
            <person name="Sharma T."/>
            <person name="Shen D."/>
            <person name="Roswanjaya Y."/>
            <person name="Wardhani T."/>
            <person name="Kalhor M.S."/>
            <person name="Jansen J."/>
            <person name="Van den Hoogen J."/>
            <person name="Gungor B."/>
            <person name="Hartog M."/>
            <person name="Hontelez J."/>
            <person name="Verver J."/>
            <person name="Yang W.-C."/>
            <person name="Schijlen E."/>
            <person name="Repin R."/>
            <person name="Schilthuizen M."/>
            <person name="Schranz E."/>
            <person name="Heidstra R."/>
            <person name="Miyata K."/>
            <person name="Fedorova E."/>
            <person name="Kohlen W."/>
            <person name="Bisseling T."/>
            <person name="Smit S."/>
            <person name="Geurts R."/>
        </authorList>
    </citation>
    <scope>NUCLEOTIDE SEQUENCE [LARGE SCALE GENOMIC DNA]</scope>
    <source>
        <strain evidence="2">cv. RG33-2</strain>
    </source>
</reference>
<dbReference type="InParanoid" id="A0A2P5FZK5"/>
<keyword evidence="2" id="KW-1185">Reference proteome</keyword>
<dbReference type="EMBL" id="JXTC01000003">
    <property type="protein sequence ID" value="POO03215.1"/>
    <property type="molecule type" value="Genomic_DNA"/>
</dbReference>
<gene>
    <name evidence="1" type="ORF">TorRG33x02_012760</name>
</gene>
<protein>
    <submittedName>
        <fullName evidence="1">Uncharacterized protein</fullName>
    </submittedName>
</protein>
<accession>A0A2P5FZK5</accession>
<name>A0A2P5FZK5_TREOI</name>
<proteinExistence type="predicted"/>
<organism evidence="1 2">
    <name type="scientific">Trema orientale</name>
    <name type="common">Charcoal tree</name>
    <name type="synonym">Celtis orientalis</name>
    <dbReference type="NCBI Taxonomy" id="63057"/>
    <lineage>
        <taxon>Eukaryota</taxon>
        <taxon>Viridiplantae</taxon>
        <taxon>Streptophyta</taxon>
        <taxon>Embryophyta</taxon>
        <taxon>Tracheophyta</taxon>
        <taxon>Spermatophyta</taxon>
        <taxon>Magnoliopsida</taxon>
        <taxon>eudicotyledons</taxon>
        <taxon>Gunneridae</taxon>
        <taxon>Pentapetalae</taxon>
        <taxon>rosids</taxon>
        <taxon>fabids</taxon>
        <taxon>Rosales</taxon>
        <taxon>Cannabaceae</taxon>
        <taxon>Trema</taxon>
    </lineage>
</organism>
<dbReference type="OrthoDB" id="10588038at2759"/>
<dbReference type="AlphaFoldDB" id="A0A2P5FZK5"/>
<dbReference type="Proteomes" id="UP000237000">
    <property type="component" value="Unassembled WGS sequence"/>
</dbReference>
<sequence length="105" mass="12068">MDDEVSNHIVLDGAIDESNYEEREDMDEKNSCILDQTDNFKLKWKKVGKQCGIKVEGYMENIFIDEEILVHKSDIENDISDDSMDSLDSKELILECAFDMIGTNL</sequence>